<dbReference type="EMBL" id="JASCZI010060441">
    <property type="protein sequence ID" value="MED6131574.1"/>
    <property type="molecule type" value="Genomic_DNA"/>
</dbReference>
<dbReference type="InterPro" id="IPR027815">
    <property type="entry name" value="CSC1/OSCA1-like_cyt"/>
</dbReference>
<keyword evidence="1" id="KW-0812">Transmembrane</keyword>
<dbReference type="Pfam" id="PF14703">
    <property type="entry name" value="PHM7_cyt"/>
    <property type="match status" value="1"/>
</dbReference>
<dbReference type="PANTHER" id="PTHR13018">
    <property type="entry name" value="PROBABLE MEMBRANE PROTEIN DUF221-RELATED"/>
    <property type="match status" value="1"/>
</dbReference>
<evidence type="ECO:0000313" key="3">
    <source>
        <dbReference type="EMBL" id="MED6131574.1"/>
    </source>
</evidence>
<evidence type="ECO:0000313" key="4">
    <source>
        <dbReference type="Proteomes" id="UP001341840"/>
    </source>
</evidence>
<keyword evidence="4" id="KW-1185">Reference proteome</keyword>
<keyword evidence="1" id="KW-1133">Transmembrane helix</keyword>
<sequence>MKTDAERLYKRLTQLKDKDNSSNRYRRDGCFGIFGQKVDMVDQYEKTLGDIEDNVKIEQSSIEGKEVPAAFVSFKSRFGAAIALKIQGGVNPTDWITEKAPEPHDVYWPFFSVTFTRRWISKLAAFIAYTVLTILFLIPVALVQGLTHLDQLESMFPALKDILRT</sequence>
<dbReference type="Proteomes" id="UP001341840">
    <property type="component" value="Unassembled WGS sequence"/>
</dbReference>
<evidence type="ECO:0000256" key="1">
    <source>
        <dbReference type="SAM" id="Phobius"/>
    </source>
</evidence>
<protein>
    <recommendedName>
        <fullName evidence="2">CSC1/OSCA1-like cytosolic domain-containing protein</fullName>
    </recommendedName>
</protein>
<name>A0ABU6S5N9_9FABA</name>
<keyword evidence="1" id="KW-0472">Membrane</keyword>
<comment type="caution">
    <text evidence="3">The sequence shown here is derived from an EMBL/GenBank/DDBJ whole genome shotgun (WGS) entry which is preliminary data.</text>
</comment>
<proteinExistence type="predicted"/>
<gene>
    <name evidence="3" type="ORF">PIB30_010894</name>
</gene>
<evidence type="ECO:0000259" key="2">
    <source>
        <dbReference type="Pfam" id="PF14703"/>
    </source>
</evidence>
<feature type="domain" description="CSC1/OSCA1-like cytosolic" evidence="2">
    <location>
        <begin position="6"/>
        <end position="109"/>
    </location>
</feature>
<dbReference type="PANTHER" id="PTHR13018:SF102">
    <property type="entry name" value="ERD (EARLY-RESPONSIVE TO DEHYDRATION STRESS) FAMILY PROTEIN"/>
    <property type="match status" value="1"/>
</dbReference>
<dbReference type="InterPro" id="IPR045122">
    <property type="entry name" value="Csc1-like"/>
</dbReference>
<feature type="transmembrane region" description="Helical" evidence="1">
    <location>
        <begin position="123"/>
        <end position="146"/>
    </location>
</feature>
<reference evidence="3 4" key="1">
    <citation type="journal article" date="2023" name="Plants (Basel)">
        <title>Bridging the Gap: Combining Genomics and Transcriptomics Approaches to Understand Stylosanthes scabra, an Orphan Legume from the Brazilian Caatinga.</title>
        <authorList>
            <person name="Ferreira-Neto J.R.C."/>
            <person name="da Silva M.D."/>
            <person name="Binneck E."/>
            <person name="de Melo N.F."/>
            <person name="da Silva R.H."/>
            <person name="de Melo A.L.T.M."/>
            <person name="Pandolfi V."/>
            <person name="Bustamante F.O."/>
            <person name="Brasileiro-Vidal A.C."/>
            <person name="Benko-Iseppon A.M."/>
        </authorList>
    </citation>
    <scope>NUCLEOTIDE SEQUENCE [LARGE SCALE GENOMIC DNA]</scope>
    <source>
        <tissue evidence="3">Leaves</tissue>
    </source>
</reference>
<accession>A0ABU6S5N9</accession>
<organism evidence="3 4">
    <name type="scientific">Stylosanthes scabra</name>
    <dbReference type="NCBI Taxonomy" id="79078"/>
    <lineage>
        <taxon>Eukaryota</taxon>
        <taxon>Viridiplantae</taxon>
        <taxon>Streptophyta</taxon>
        <taxon>Embryophyta</taxon>
        <taxon>Tracheophyta</taxon>
        <taxon>Spermatophyta</taxon>
        <taxon>Magnoliopsida</taxon>
        <taxon>eudicotyledons</taxon>
        <taxon>Gunneridae</taxon>
        <taxon>Pentapetalae</taxon>
        <taxon>rosids</taxon>
        <taxon>fabids</taxon>
        <taxon>Fabales</taxon>
        <taxon>Fabaceae</taxon>
        <taxon>Papilionoideae</taxon>
        <taxon>50 kb inversion clade</taxon>
        <taxon>dalbergioids sensu lato</taxon>
        <taxon>Dalbergieae</taxon>
        <taxon>Pterocarpus clade</taxon>
        <taxon>Stylosanthes</taxon>
    </lineage>
</organism>